<feature type="non-terminal residue" evidence="1">
    <location>
        <position position="1"/>
    </location>
</feature>
<gene>
    <name evidence="1" type="ORF">S03H2_54122</name>
</gene>
<name>X1H1W9_9ZZZZ</name>
<comment type="caution">
    <text evidence="1">The sequence shown here is derived from an EMBL/GenBank/DDBJ whole genome shotgun (WGS) entry which is preliminary data.</text>
</comment>
<dbReference type="AlphaFoldDB" id="X1H1W9"/>
<protein>
    <submittedName>
        <fullName evidence="1">Uncharacterized protein</fullName>
    </submittedName>
</protein>
<organism evidence="1">
    <name type="scientific">marine sediment metagenome</name>
    <dbReference type="NCBI Taxonomy" id="412755"/>
    <lineage>
        <taxon>unclassified sequences</taxon>
        <taxon>metagenomes</taxon>
        <taxon>ecological metagenomes</taxon>
    </lineage>
</organism>
<sequence length="49" mass="5258">FPTQLPGWGAITQTVLVEEFQKGLLGKQSWGEAADNIAATITKANKEAK</sequence>
<evidence type="ECO:0000313" key="1">
    <source>
        <dbReference type="EMBL" id="GAH64141.1"/>
    </source>
</evidence>
<reference evidence="1" key="1">
    <citation type="journal article" date="2014" name="Front. Microbiol.">
        <title>High frequency of phylogenetically diverse reductive dehalogenase-homologous genes in deep subseafloor sedimentary metagenomes.</title>
        <authorList>
            <person name="Kawai M."/>
            <person name="Futagami T."/>
            <person name="Toyoda A."/>
            <person name="Takaki Y."/>
            <person name="Nishi S."/>
            <person name="Hori S."/>
            <person name="Arai W."/>
            <person name="Tsubouchi T."/>
            <person name="Morono Y."/>
            <person name="Uchiyama I."/>
            <person name="Ito T."/>
            <person name="Fujiyama A."/>
            <person name="Inagaki F."/>
            <person name="Takami H."/>
        </authorList>
    </citation>
    <scope>NUCLEOTIDE SEQUENCE</scope>
    <source>
        <strain evidence="1">Expedition CK06-06</strain>
    </source>
</reference>
<dbReference type="EMBL" id="BARU01034478">
    <property type="protein sequence ID" value="GAH64141.1"/>
    <property type="molecule type" value="Genomic_DNA"/>
</dbReference>
<proteinExistence type="predicted"/>
<accession>X1H1W9</accession>